<organism evidence="1">
    <name type="scientific">Acidithiobacillus sulfuriphilus</name>
    <dbReference type="NCBI Taxonomy" id="1867749"/>
    <lineage>
        <taxon>Bacteria</taxon>
        <taxon>Pseudomonadati</taxon>
        <taxon>Pseudomonadota</taxon>
        <taxon>Acidithiobacillia</taxon>
        <taxon>Acidithiobacillales</taxon>
        <taxon>Acidithiobacillaceae</taxon>
        <taxon>Acidithiobacillus</taxon>
    </lineage>
</organism>
<sequence>MTDNIENLLLEHLKALRNEVAILRIEMHDEFRDLKQRVTSLEAALVRLRGDLVGMQEDAYRQQSRIDQIVDRIERIERRLELIP</sequence>
<accession>A0A3M8QTC7</accession>
<proteinExistence type="predicted"/>
<reference evidence="1" key="1">
    <citation type="submission" date="2018-10" db="EMBL/GenBank/DDBJ databases">
        <title>Acidithiobacillus sulfuriphilus sp. nov.: an extremely acidophilic sulfur-oxidizing chemolithotroph isolated from a neutral pH environment.</title>
        <authorList>
            <person name="Falagan C."/>
            <person name="Moya-Beltran A."/>
            <person name="Quatrini R."/>
            <person name="Johnson D.B."/>
        </authorList>
    </citation>
    <scope>NUCLEOTIDE SEQUENCE [LARGE SCALE GENOMIC DNA]</scope>
    <source>
        <strain evidence="1">CJ-2</strain>
    </source>
</reference>
<dbReference type="OrthoDB" id="7282689at2"/>
<dbReference type="EMBL" id="RIZI01000184">
    <property type="protein sequence ID" value="RNF59519.1"/>
    <property type="molecule type" value="Genomic_DNA"/>
</dbReference>
<gene>
    <name evidence="1" type="ORF">EC580_11045</name>
</gene>
<name>A0A3M8QTC7_9PROT</name>
<evidence type="ECO:0000313" key="1">
    <source>
        <dbReference type="EMBL" id="RNF59519.1"/>
    </source>
</evidence>
<dbReference type="RefSeq" id="WP_123105014.1">
    <property type="nucleotide sequence ID" value="NZ_CP127527.1"/>
</dbReference>
<comment type="caution">
    <text evidence="1">The sequence shown here is derived from an EMBL/GenBank/DDBJ whole genome shotgun (WGS) entry which is preliminary data.</text>
</comment>
<dbReference type="AlphaFoldDB" id="A0A3M8QTC7"/>
<protein>
    <submittedName>
        <fullName evidence="1">Uncharacterized protein</fullName>
    </submittedName>
</protein>